<feature type="transmembrane region" description="Helical" evidence="1">
    <location>
        <begin position="83"/>
        <end position="104"/>
    </location>
</feature>
<dbReference type="EMBL" id="PEWV01000030">
    <property type="protein sequence ID" value="PIU41891.1"/>
    <property type="molecule type" value="Genomic_DNA"/>
</dbReference>
<sequence length="148" mass="16993">MFISLQVKILIKQSQNKTLLYQALFIIIVTALFFLGFLFPSERVEPLISGPLCLFKRFTGLPCLFCGFTHSLISSFKLSFKEAFFYNPAGILLFFVFITAVINSFLGLSVKRQVILYLNRPEKFIIILGVVLLLVLTWIFRLRTFPSP</sequence>
<keyword evidence="1" id="KW-1133">Transmembrane helix</keyword>
<dbReference type="Proteomes" id="UP000230052">
    <property type="component" value="Unassembled WGS sequence"/>
</dbReference>
<accession>A0A2J0KTR9</accession>
<evidence type="ECO:0008006" key="4">
    <source>
        <dbReference type="Google" id="ProtNLM"/>
    </source>
</evidence>
<dbReference type="InterPro" id="IPR021215">
    <property type="entry name" value="DUF2752"/>
</dbReference>
<organism evidence="2 3">
    <name type="scientific">Candidatus Aquitaenariimonas noxiae</name>
    <dbReference type="NCBI Taxonomy" id="1974741"/>
    <lineage>
        <taxon>Bacteria</taxon>
        <taxon>Pseudomonadati</taxon>
        <taxon>Candidatus Omnitrophota</taxon>
        <taxon>Candidatus Aquitaenariimonas</taxon>
    </lineage>
</organism>
<evidence type="ECO:0000313" key="2">
    <source>
        <dbReference type="EMBL" id="PIU41891.1"/>
    </source>
</evidence>
<name>A0A2J0KTR9_9BACT</name>
<protein>
    <recommendedName>
        <fullName evidence="4">DUF2752 domain-containing protein</fullName>
    </recommendedName>
</protein>
<dbReference type="Pfam" id="PF10825">
    <property type="entry name" value="DUF2752"/>
    <property type="match status" value="1"/>
</dbReference>
<gene>
    <name evidence="2" type="ORF">COS99_03065</name>
</gene>
<evidence type="ECO:0000313" key="3">
    <source>
        <dbReference type="Proteomes" id="UP000230052"/>
    </source>
</evidence>
<evidence type="ECO:0000256" key="1">
    <source>
        <dbReference type="SAM" id="Phobius"/>
    </source>
</evidence>
<dbReference type="AlphaFoldDB" id="A0A2J0KTR9"/>
<feature type="transmembrane region" description="Helical" evidence="1">
    <location>
        <begin position="59"/>
        <end position="76"/>
    </location>
</feature>
<proteinExistence type="predicted"/>
<keyword evidence="1" id="KW-0472">Membrane</keyword>
<feature type="transmembrane region" description="Helical" evidence="1">
    <location>
        <begin position="124"/>
        <end position="142"/>
    </location>
</feature>
<comment type="caution">
    <text evidence="2">The sequence shown here is derived from an EMBL/GenBank/DDBJ whole genome shotgun (WGS) entry which is preliminary data.</text>
</comment>
<keyword evidence="1" id="KW-0812">Transmembrane</keyword>
<feature type="transmembrane region" description="Helical" evidence="1">
    <location>
        <begin position="20"/>
        <end position="39"/>
    </location>
</feature>
<reference evidence="2 3" key="1">
    <citation type="submission" date="2017-09" db="EMBL/GenBank/DDBJ databases">
        <title>Depth-based differentiation of microbial function through sediment-hosted aquifers and enrichment of novel symbionts in the deep terrestrial subsurface.</title>
        <authorList>
            <person name="Probst A.J."/>
            <person name="Ladd B."/>
            <person name="Jarett J.K."/>
            <person name="Geller-Mcgrath D.E."/>
            <person name="Sieber C.M."/>
            <person name="Emerson J.B."/>
            <person name="Anantharaman K."/>
            <person name="Thomas B.C."/>
            <person name="Malmstrom R."/>
            <person name="Stieglmeier M."/>
            <person name="Klingl A."/>
            <person name="Woyke T."/>
            <person name="Ryan C.M."/>
            <person name="Banfield J.F."/>
        </authorList>
    </citation>
    <scope>NUCLEOTIDE SEQUENCE [LARGE SCALE GENOMIC DNA]</scope>
    <source>
        <strain evidence="2">CG07_land_8_20_14_0_80_42_15</strain>
    </source>
</reference>